<feature type="disulfide bond" evidence="3">
    <location>
        <begin position="89"/>
        <end position="98"/>
    </location>
</feature>
<evidence type="ECO:0000259" key="6">
    <source>
        <dbReference type="PROSITE" id="PS50948"/>
    </source>
</evidence>
<accession>A0A9X0A333</accession>
<evidence type="ECO:0000259" key="5">
    <source>
        <dbReference type="PROSITE" id="PS50026"/>
    </source>
</evidence>
<proteinExistence type="predicted"/>
<dbReference type="PROSITE" id="PS50026">
    <property type="entry name" value="EGF_3"/>
    <property type="match status" value="2"/>
</dbReference>
<dbReference type="Pfam" id="PF00024">
    <property type="entry name" value="PAN_1"/>
    <property type="match status" value="1"/>
</dbReference>
<feature type="disulfide bond" evidence="3">
    <location>
        <begin position="70"/>
        <end position="87"/>
    </location>
</feature>
<dbReference type="CDD" id="cd00054">
    <property type="entry name" value="EGF_CA"/>
    <property type="match status" value="2"/>
</dbReference>
<dbReference type="PANTHER" id="PTHR14949">
    <property type="entry name" value="EGF-LIKE-DOMAIN, MULTIPLE 7, 8"/>
    <property type="match status" value="1"/>
</dbReference>
<reference evidence="7" key="1">
    <citation type="submission" date="2023-01" db="EMBL/GenBank/DDBJ databases">
        <title>Genome assembly of the deep-sea coral Lophelia pertusa.</title>
        <authorList>
            <person name="Herrera S."/>
            <person name="Cordes E."/>
        </authorList>
    </citation>
    <scope>NUCLEOTIDE SEQUENCE</scope>
    <source>
        <strain evidence="7">USNM1676648</strain>
        <tissue evidence="7">Polyp</tissue>
    </source>
</reference>
<dbReference type="InterPro" id="IPR008979">
    <property type="entry name" value="Galactose-bd-like_sf"/>
</dbReference>
<dbReference type="GO" id="GO:0005102">
    <property type="term" value="F:signaling receptor binding"/>
    <property type="evidence" value="ECO:0007669"/>
    <property type="project" value="TreeGrafter"/>
</dbReference>
<keyword evidence="1" id="KW-0732">Signal</keyword>
<evidence type="ECO:0000256" key="2">
    <source>
        <dbReference type="ARBA" id="ARBA00023157"/>
    </source>
</evidence>
<dbReference type="Gene3D" id="2.60.120.260">
    <property type="entry name" value="Galactose-binding domain-like"/>
    <property type="match status" value="1"/>
</dbReference>
<dbReference type="PROSITE" id="PS50022">
    <property type="entry name" value="FA58C_3"/>
    <property type="match status" value="1"/>
</dbReference>
<gene>
    <name evidence="7" type="ORF">OS493_010202</name>
</gene>
<sequence length="361" mass="40586">MSGVRLITCIVTCQDDPECYSLNFKFAFQLCELNNGTRLSVEPKYFVSSVDTVYLDNLYRPYRPCDNAPCSYGGACVVTNLYPGFKCECKAGYIGPTCEDCSEPYRTLGMETGKILDSQLTASSHAPGFEAFKARLNGPSCWKSAKNKPGEFVEINLGQKRRVKAIQTQSDPREENWTEQFYMAYSLGPCTDDQGWSVQEFVSTGPQCSFHLDENADYLLDYFHSVSNYNGQTGCQDVHSISGYSLNRHTYRMMSGVRLITCIVTCQDDPECYSLNFKFTFQLCELNNGTRLSVEARFFVSSVDTVYLDNLYRPYKPCDNAPCKNGGTCITTNFYPGFTCDCKPLYHGPTCEGKDFHSASE</sequence>
<dbReference type="Gene3D" id="2.10.25.10">
    <property type="entry name" value="Laminin"/>
    <property type="match status" value="2"/>
</dbReference>
<organism evidence="7 8">
    <name type="scientific">Desmophyllum pertusum</name>
    <dbReference type="NCBI Taxonomy" id="174260"/>
    <lineage>
        <taxon>Eukaryota</taxon>
        <taxon>Metazoa</taxon>
        <taxon>Cnidaria</taxon>
        <taxon>Anthozoa</taxon>
        <taxon>Hexacorallia</taxon>
        <taxon>Scleractinia</taxon>
        <taxon>Caryophylliina</taxon>
        <taxon>Caryophylliidae</taxon>
        <taxon>Desmophyllum</taxon>
    </lineage>
</organism>
<dbReference type="Pfam" id="PF00008">
    <property type="entry name" value="EGF"/>
    <property type="match status" value="1"/>
</dbReference>
<feature type="disulfide bond" evidence="3">
    <location>
        <begin position="323"/>
        <end position="340"/>
    </location>
</feature>
<keyword evidence="8" id="KW-1185">Reference proteome</keyword>
<evidence type="ECO:0000313" key="7">
    <source>
        <dbReference type="EMBL" id="KAJ7392556.1"/>
    </source>
</evidence>
<dbReference type="SUPFAM" id="SSF57196">
    <property type="entry name" value="EGF/Laminin"/>
    <property type="match status" value="2"/>
</dbReference>
<dbReference type="SMART" id="SM00179">
    <property type="entry name" value="EGF_CA"/>
    <property type="match status" value="2"/>
</dbReference>
<feature type="domain" description="Apple" evidence="6">
    <location>
        <begin position="235"/>
        <end position="312"/>
    </location>
</feature>
<dbReference type="SMART" id="SM00181">
    <property type="entry name" value="EGF"/>
    <property type="match status" value="2"/>
</dbReference>
<evidence type="ECO:0000256" key="1">
    <source>
        <dbReference type="ARBA" id="ARBA00022729"/>
    </source>
</evidence>
<dbReference type="PROSITE" id="PS50948">
    <property type="entry name" value="PAN"/>
    <property type="match status" value="1"/>
</dbReference>
<dbReference type="InterPro" id="IPR050969">
    <property type="entry name" value="Dev_Signal_Modulators"/>
</dbReference>
<dbReference type="OrthoDB" id="5951109at2759"/>
<dbReference type="AlphaFoldDB" id="A0A9X0A333"/>
<feature type="domain" description="F5/8 type C" evidence="4">
    <location>
        <begin position="101"/>
        <end position="197"/>
    </location>
</feature>
<protein>
    <submittedName>
        <fullName evidence="7">Uncharacterized protein</fullName>
    </submittedName>
</protein>
<dbReference type="InterPro" id="IPR001881">
    <property type="entry name" value="EGF-like_Ca-bd_dom"/>
</dbReference>
<feature type="domain" description="EGF-like" evidence="5">
    <location>
        <begin position="61"/>
        <end position="99"/>
    </location>
</feature>
<dbReference type="SUPFAM" id="SSF57414">
    <property type="entry name" value="Hairpin loop containing domain-like"/>
    <property type="match status" value="1"/>
</dbReference>
<comment type="caution">
    <text evidence="7">The sequence shown here is derived from an EMBL/GenBank/DDBJ whole genome shotgun (WGS) entry which is preliminary data.</text>
</comment>
<keyword evidence="2 3" id="KW-1015">Disulfide bond</keyword>
<evidence type="ECO:0000259" key="4">
    <source>
        <dbReference type="PROSITE" id="PS50022"/>
    </source>
</evidence>
<name>A0A9X0A333_9CNID</name>
<dbReference type="SUPFAM" id="SSF49785">
    <property type="entry name" value="Galactose-binding domain-like"/>
    <property type="match status" value="1"/>
</dbReference>
<keyword evidence="3" id="KW-0245">EGF-like domain</keyword>
<evidence type="ECO:0000256" key="3">
    <source>
        <dbReference type="PROSITE-ProRule" id="PRU00076"/>
    </source>
</evidence>
<evidence type="ECO:0000313" key="8">
    <source>
        <dbReference type="Proteomes" id="UP001163046"/>
    </source>
</evidence>
<dbReference type="GO" id="GO:0005509">
    <property type="term" value="F:calcium ion binding"/>
    <property type="evidence" value="ECO:0007669"/>
    <property type="project" value="InterPro"/>
</dbReference>
<feature type="domain" description="EGF-like" evidence="5">
    <location>
        <begin position="314"/>
        <end position="352"/>
    </location>
</feature>
<dbReference type="InterPro" id="IPR000742">
    <property type="entry name" value="EGF"/>
</dbReference>
<dbReference type="EMBL" id="MU825400">
    <property type="protein sequence ID" value="KAJ7392556.1"/>
    <property type="molecule type" value="Genomic_DNA"/>
</dbReference>
<dbReference type="PROSITE" id="PS00022">
    <property type="entry name" value="EGF_1"/>
    <property type="match status" value="2"/>
</dbReference>
<dbReference type="Pfam" id="PF00754">
    <property type="entry name" value="F5_F8_type_C"/>
    <property type="match status" value="1"/>
</dbReference>
<dbReference type="InterPro" id="IPR003609">
    <property type="entry name" value="Pan_app"/>
</dbReference>
<dbReference type="Proteomes" id="UP001163046">
    <property type="component" value="Unassembled WGS sequence"/>
</dbReference>
<dbReference type="InterPro" id="IPR000421">
    <property type="entry name" value="FA58C"/>
</dbReference>
<dbReference type="PANTHER" id="PTHR14949:SF54">
    <property type="entry name" value="VWFD DOMAIN-CONTAINING PROTEIN"/>
    <property type="match status" value="1"/>
</dbReference>
<comment type="caution">
    <text evidence="3">Lacks conserved residue(s) required for the propagation of feature annotation.</text>
</comment>
<dbReference type="GO" id="GO:0005576">
    <property type="term" value="C:extracellular region"/>
    <property type="evidence" value="ECO:0007669"/>
    <property type="project" value="TreeGrafter"/>
</dbReference>
<feature type="disulfide bond" evidence="3">
    <location>
        <begin position="342"/>
        <end position="351"/>
    </location>
</feature>
<dbReference type="GO" id="GO:0009986">
    <property type="term" value="C:cell surface"/>
    <property type="evidence" value="ECO:0007669"/>
    <property type="project" value="TreeGrafter"/>
</dbReference>